<proteinExistence type="predicted"/>
<name>A0A523S154_UNCAE</name>
<dbReference type="AlphaFoldDB" id="A0A523S154"/>
<dbReference type="EMBL" id="SOKJ01000130">
    <property type="protein sequence ID" value="TET11757.1"/>
    <property type="molecule type" value="Genomic_DNA"/>
</dbReference>
<protein>
    <submittedName>
        <fullName evidence="1">Uncharacterized protein</fullName>
    </submittedName>
</protein>
<gene>
    <name evidence="1" type="ORF">E3J84_02455</name>
</gene>
<evidence type="ECO:0000313" key="1">
    <source>
        <dbReference type="EMBL" id="TET11757.1"/>
    </source>
</evidence>
<sequence>MSKKHELMSHLLSQYLKELKQGKDPSFDEYIKDYPYSRKELRELFQIARSAYRPESKEKVPQPSSKFSLSLREKLIKILKEQGLIE</sequence>
<organism evidence="1 2">
    <name type="scientific">Aerophobetes bacterium</name>
    <dbReference type="NCBI Taxonomy" id="2030807"/>
    <lineage>
        <taxon>Bacteria</taxon>
        <taxon>Candidatus Aerophobota</taxon>
    </lineage>
</organism>
<comment type="caution">
    <text evidence="1">The sequence shown here is derived from an EMBL/GenBank/DDBJ whole genome shotgun (WGS) entry which is preliminary data.</text>
</comment>
<dbReference type="Proteomes" id="UP000316360">
    <property type="component" value="Unassembled WGS sequence"/>
</dbReference>
<reference evidence="1 2" key="1">
    <citation type="submission" date="2019-03" db="EMBL/GenBank/DDBJ databases">
        <title>Metabolic potential of uncultured bacteria and archaea associated with petroleum seepage in deep-sea sediments.</title>
        <authorList>
            <person name="Dong X."/>
            <person name="Hubert C."/>
        </authorList>
    </citation>
    <scope>NUCLEOTIDE SEQUENCE [LARGE SCALE GENOMIC DNA]</scope>
    <source>
        <strain evidence="1">E44_bin7</strain>
    </source>
</reference>
<evidence type="ECO:0000313" key="2">
    <source>
        <dbReference type="Proteomes" id="UP000316360"/>
    </source>
</evidence>
<accession>A0A523S154</accession>